<feature type="domain" description="Potassium channel" evidence="11">
    <location>
        <begin position="140"/>
        <end position="178"/>
    </location>
</feature>
<protein>
    <recommendedName>
        <fullName evidence="11">Potassium channel domain-containing protein</fullName>
    </recommendedName>
</protein>
<dbReference type="GO" id="GO:0015271">
    <property type="term" value="F:outward rectifier potassium channel activity"/>
    <property type="evidence" value="ECO:0007669"/>
    <property type="project" value="TreeGrafter"/>
</dbReference>
<dbReference type="AlphaFoldDB" id="A0AAW0TQQ4"/>
<keyword evidence="3 8" id="KW-0812">Transmembrane</keyword>
<keyword evidence="4 10" id="KW-1133">Transmembrane helix</keyword>
<feature type="compositionally biased region" description="Polar residues" evidence="9">
    <location>
        <begin position="205"/>
        <end position="215"/>
    </location>
</feature>
<evidence type="ECO:0000256" key="6">
    <source>
        <dbReference type="ARBA" id="ARBA00023136"/>
    </source>
</evidence>
<dbReference type="GO" id="GO:0005886">
    <property type="term" value="C:plasma membrane"/>
    <property type="evidence" value="ECO:0007669"/>
    <property type="project" value="TreeGrafter"/>
</dbReference>
<evidence type="ECO:0000256" key="4">
    <source>
        <dbReference type="ARBA" id="ARBA00022989"/>
    </source>
</evidence>
<evidence type="ECO:0000256" key="2">
    <source>
        <dbReference type="ARBA" id="ARBA00022448"/>
    </source>
</evidence>
<dbReference type="PANTHER" id="PTHR11003">
    <property type="entry name" value="POTASSIUM CHANNEL, SUBFAMILY K"/>
    <property type="match status" value="1"/>
</dbReference>
<dbReference type="Proteomes" id="UP001487740">
    <property type="component" value="Unassembled WGS sequence"/>
</dbReference>
<dbReference type="InterPro" id="IPR013099">
    <property type="entry name" value="K_chnl_dom"/>
</dbReference>
<dbReference type="GO" id="GO:0030322">
    <property type="term" value="P:stabilization of membrane potential"/>
    <property type="evidence" value="ECO:0007669"/>
    <property type="project" value="TreeGrafter"/>
</dbReference>
<feature type="region of interest" description="Disordered" evidence="9">
    <location>
        <begin position="333"/>
        <end position="427"/>
    </location>
</feature>
<reference evidence="12 13" key="1">
    <citation type="submission" date="2023-03" db="EMBL/GenBank/DDBJ databases">
        <title>High-quality genome of Scylla paramamosain provides insights in environmental adaptation.</title>
        <authorList>
            <person name="Zhang L."/>
        </authorList>
    </citation>
    <scope>NUCLEOTIDE SEQUENCE [LARGE SCALE GENOMIC DNA]</scope>
    <source>
        <strain evidence="12">LZ_2023a</strain>
        <tissue evidence="12">Muscle</tissue>
    </source>
</reference>
<dbReference type="Gene3D" id="1.10.287.70">
    <property type="match status" value="3"/>
</dbReference>
<comment type="similarity">
    <text evidence="8">Belongs to the two pore domain potassium channel (TC 1.A.1.8) family.</text>
</comment>
<keyword evidence="5 8" id="KW-0406">Ion transport</keyword>
<comment type="subcellular location">
    <subcellularLocation>
        <location evidence="1">Membrane</location>
        <topology evidence="1">Multi-pass membrane protein</topology>
    </subcellularLocation>
</comment>
<evidence type="ECO:0000259" key="11">
    <source>
        <dbReference type="Pfam" id="PF07885"/>
    </source>
</evidence>
<evidence type="ECO:0000256" key="5">
    <source>
        <dbReference type="ARBA" id="ARBA00023065"/>
    </source>
</evidence>
<dbReference type="Pfam" id="PF07885">
    <property type="entry name" value="Ion_trans_2"/>
    <property type="match status" value="2"/>
</dbReference>
<name>A0AAW0TQQ4_SCYPA</name>
<keyword evidence="6 10" id="KW-0472">Membrane</keyword>
<dbReference type="SUPFAM" id="SSF81324">
    <property type="entry name" value="Voltage-gated potassium channels"/>
    <property type="match status" value="2"/>
</dbReference>
<evidence type="ECO:0000256" key="1">
    <source>
        <dbReference type="ARBA" id="ARBA00004141"/>
    </source>
</evidence>
<dbReference type="PANTHER" id="PTHR11003:SF334">
    <property type="entry name" value="FI03418P"/>
    <property type="match status" value="1"/>
</dbReference>
<evidence type="ECO:0000256" key="7">
    <source>
        <dbReference type="ARBA" id="ARBA00023303"/>
    </source>
</evidence>
<feature type="transmembrane region" description="Helical" evidence="10">
    <location>
        <begin position="585"/>
        <end position="608"/>
    </location>
</feature>
<evidence type="ECO:0000256" key="3">
    <source>
        <dbReference type="ARBA" id="ARBA00022692"/>
    </source>
</evidence>
<feature type="transmembrane region" description="Helical" evidence="10">
    <location>
        <begin position="85"/>
        <end position="111"/>
    </location>
</feature>
<evidence type="ECO:0000256" key="9">
    <source>
        <dbReference type="SAM" id="MobiDB-lite"/>
    </source>
</evidence>
<gene>
    <name evidence="12" type="ORF">O3P69_008889</name>
</gene>
<feature type="region of interest" description="Disordered" evidence="9">
    <location>
        <begin position="201"/>
        <end position="280"/>
    </location>
</feature>
<evidence type="ECO:0000313" key="12">
    <source>
        <dbReference type="EMBL" id="KAK8389498.1"/>
    </source>
</evidence>
<dbReference type="InterPro" id="IPR003280">
    <property type="entry name" value="2pore_dom_K_chnl"/>
</dbReference>
<feature type="compositionally biased region" description="Polar residues" evidence="9">
    <location>
        <begin position="382"/>
        <end position="400"/>
    </location>
</feature>
<feature type="transmembrane region" description="Helical" evidence="10">
    <location>
        <begin position="554"/>
        <end position="573"/>
    </location>
</feature>
<feature type="domain" description="Potassium channel" evidence="11">
    <location>
        <begin position="536"/>
        <end position="610"/>
    </location>
</feature>
<feature type="compositionally biased region" description="Low complexity" evidence="9">
    <location>
        <begin position="401"/>
        <end position="414"/>
    </location>
</feature>
<feature type="transmembrane region" description="Helical" evidence="10">
    <location>
        <begin position="527"/>
        <end position="548"/>
    </location>
</feature>
<evidence type="ECO:0000256" key="8">
    <source>
        <dbReference type="RuleBase" id="RU003857"/>
    </source>
</evidence>
<comment type="caution">
    <text evidence="12">The sequence shown here is derived from an EMBL/GenBank/DDBJ whole genome shotgun (WGS) entry which is preliminary data.</text>
</comment>
<sequence>MLFIPRAGREQKARRRKAITQPTTCLRTEQRWFKCQWLSAEQSPSSQAWSRQCSVASCSSLTFPALRWMKMGEHRGSGLVRGLKMVITFAFSHLGLCAFVAAYTVAGAFLFRELEQKNILPHYDSSTHRAALLRDLHNITGYGHISPRTRLGKMVTIFYAIIGIPLMLLCLTNIGDAMASSFRFMYRRVCCVCCNRNQEAEEESPLTNPTNSSGSGEAVEPAPYTPPPKYKPSRRNMLISPPISATIHRGSDNPLKPPMLEPPSNPSSKASTPKPPRPLHAQLTLNDIEANRIVAECAAYTKTPVPGMIIPPSPEHSQNECHDYEMLPPTMHVSLPATSRHTPDPSTPSTPLSKDAPPAEWTGPKENGGPHIVIEEHFERLPSNSSTRPGSPALTTSTHHASSMSLAVSSSVSRPWPPSTPGGLMPYANEAEEAPQHIPGRQPPRSPGKTLVVYNTLSGDALLEQSKVARRMALMNKGGFGQARQDATTVFTDPVSGQAVNGDMLGLSYRPIPPDTSDADNRVPIPIVLAFVASYLGVGALLFTWLEGWSLMDAGYFCFITLSTIGFGDFVPGKSLGYETQEAQIKLVTGSLYLMFGLAVLAMSFNLVQEEVVIKCKAFALWIGLMKE</sequence>
<keyword evidence="2 8" id="KW-0813">Transport</keyword>
<evidence type="ECO:0000313" key="13">
    <source>
        <dbReference type="Proteomes" id="UP001487740"/>
    </source>
</evidence>
<proteinExistence type="inferred from homology"/>
<keyword evidence="13" id="KW-1185">Reference proteome</keyword>
<keyword evidence="7 8" id="KW-0407">Ion channel</keyword>
<dbReference type="PRINTS" id="PR01333">
    <property type="entry name" value="2POREKCHANEL"/>
</dbReference>
<feature type="compositionally biased region" description="Pro residues" evidence="9">
    <location>
        <begin position="255"/>
        <end position="265"/>
    </location>
</feature>
<organism evidence="12 13">
    <name type="scientific">Scylla paramamosain</name>
    <name type="common">Mud crab</name>
    <dbReference type="NCBI Taxonomy" id="85552"/>
    <lineage>
        <taxon>Eukaryota</taxon>
        <taxon>Metazoa</taxon>
        <taxon>Ecdysozoa</taxon>
        <taxon>Arthropoda</taxon>
        <taxon>Crustacea</taxon>
        <taxon>Multicrustacea</taxon>
        <taxon>Malacostraca</taxon>
        <taxon>Eumalacostraca</taxon>
        <taxon>Eucarida</taxon>
        <taxon>Decapoda</taxon>
        <taxon>Pleocyemata</taxon>
        <taxon>Brachyura</taxon>
        <taxon>Eubrachyura</taxon>
        <taxon>Portunoidea</taxon>
        <taxon>Portunidae</taxon>
        <taxon>Portuninae</taxon>
        <taxon>Scylla</taxon>
    </lineage>
</organism>
<dbReference type="EMBL" id="JARAKH010000027">
    <property type="protein sequence ID" value="KAK8389498.1"/>
    <property type="molecule type" value="Genomic_DNA"/>
</dbReference>
<accession>A0AAW0TQQ4</accession>
<feature type="transmembrane region" description="Helical" evidence="10">
    <location>
        <begin position="157"/>
        <end position="179"/>
    </location>
</feature>
<evidence type="ECO:0000256" key="10">
    <source>
        <dbReference type="SAM" id="Phobius"/>
    </source>
</evidence>
<dbReference type="GO" id="GO:0022841">
    <property type="term" value="F:potassium ion leak channel activity"/>
    <property type="evidence" value="ECO:0007669"/>
    <property type="project" value="TreeGrafter"/>
</dbReference>